<dbReference type="Pfam" id="PF00188">
    <property type="entry name" value="CAP"/>
    <property type="match status" value="1"/>
</dbReference>
<dbReference type="SUPFAM" id="SSF55797">
    <property type="entry name" value="PR-1-like"/>
    <property type="match status" value="1"/>
</dbReference>
<dbReference type="InterPro" id="IPR051922">
    <property type="entry name" value="Bact_Sporulation_Assoc"/>
</dbReference>
<evidence type="ECO:0000313" key="3">
    <source>
        <dbReference type="EMBL" id="MBB4140070.1"/>
    </source>
</evidence>
<dbReference type="InterPro" id="IPR007253">
    <property type="entry name" value="Cell_wall-bd_2"/>
</dbReference>
<sequence length="471" mass="46951">MSRRALRRLGVVAATIALVSASVQIAATPASAAPLSQCTSMTLEQVQTRILTETNAARSKAGKAALTLNSQMNTVAVNWSAKQASANKMSHNPSYSKQIPSGWSGAAENVAMGYAPTKVTTGWLNSAGHRANILGSYTHIGIGVGCASNGYPYYTQVFGAYKKAPANPNVSRVAGADRYSTAAAISNTTFKTNVPVAYLASGATFPDALSGASSAGVVGGPVLLTSPTGLSASAKTELSRLKPKRIVVLGGPGAVSNTVMRAAAAYTSGQVNRAAGDDRYETSAAISAATFDPGVPVAYLSNGQTFPDALAGAAAAGHIGGPVLLSTKTGIPASVADELRRLKPQKIVVLGGPGAVTDSVVSAARAFTTGGASRLAGADRYATAAAVSKATFGAGVRVAYIANGSTFPDALSGAAAAGVVGGPVLLTADSSLPGSVASELARLKPAKIVVLGGPGAVSETVVAQAARYATG</sequence>
<dbReference type="PANTHER" id="PTHR30032:SF8">
    <property type="entry name" value="GERMINATION-SPECIFIC N-ACETYLMURAMOYL-L-ALANINE AMIDASE"/>
    <property type="match status" value="1"/>
</dbReference>
<accession>A0AA40SPV8</accession>
<evidence type="ECO:0000259" key="2">
    <source>
        <dbReference type="Pfam" id="PF00188"/>
    </source>
</evidence>
<comment type="caution">
    <text evidence="3">The sequence shown here is derived from an EMBL/GenBank/DDBJ whole genome shotgun (WGS) entry which is preliminary data.</text>
</comment>
<gene>
    <name evidence="3" type="ORF">BKA10_001864</name>
</gene>
<dbReference type="RefSeq" id="WP_183499654.1">
    <property type="nucleotide sequence ID" value="NZ_BAABCO010000002.1"/>
</dbReference>
<name>A0AA40SPV8_9MICO</name>
<keyword evidence="1" id="KW-0732">Signal</keyword>
<dbReference type="Pfam" id="PF04122">
    <property type="entry name" value="CW_binding_2"/>
    <property type="match status" value="3"/>
</dbReference>
<dbReference type="Gene3D" id="3.40.50.12090">
    <property type="match status" value="1"/>
</dbReference>
<dbReference type="AlphaFoldDB" id="A0AA40SPV8"/>
<dbReference type="EMBL" id="JACIFH010000001">
    <property type="protein sequence ID" value="MBB4140070.1"/>
    <property type="molecule type" value="Genomic_DNA"/>
</dbReference>
<dbReference type="PANTHER" id="PTHR30032">
    <property type="entry name" value="N-ACETYLMURAMOYL-L-ALANINE AMIDASE-RELATED"/>
    <property type="match status" value="1"/>
</dbReference>
<dbReference type="InterPro" id="IPR014044">
    <property type="entry name" value="CAP_dom"/>
</dbReference>
<feature type="chain" id="PRO_5041347517" evidence="1">
    <location>
        <begin position="33"/>
        <end position="471"/>
    </location>
</feature>
<keyword evidence="4" id="KW-1185">Reference proteome</keyword>
<dbReference type="CDD" id="cd05379">
    <property type="entry name" value="CAP_bacterial"/>
    <property type="match status" value="1"/>
</dbReference>
<feature type="domain" description="SCP" evidence="2">
    <location>
        <begin position="52"/>
        <end position="158"/>
    </location>
</feature>
<organism evidence="3 4">
    <name type="scientific">Microbacterium invictum</name>
    <dbReference type="NCBI Taxonomy" id="515415"/>
    <lineage>
        <taxon>Bacteria</taxon>
        <taxon>Bacillati</taxon>
        <taxon>Actinomycetota</taxon>
        <taxon>Actinomycetes</taxon>
        <taxon>Micrococcales</taxon>
        <taxon>Microbacteriaceae</taxon>
        <taxon>Microbacterium</taxon>
    </lineage>
</organism>
<evidence type="ECO:0000313" key="4">
    <source>
        <dbReference type="Proteomes" id="UP000549113"/>
    </source>
</evidence>
<dbReference type="Gene3D" id="3.40.33.10">
    <property type="entry name" value="CAP"/>
    <property type="match status" value="1"/>
</dbReference>
<protein>
    <submittedName>
        <fullName evidence="3">Cell wall-binding protein/uncharacterized protein YkwD</fullName>
    </submittedName>
</protein>
<evidence type="ECO:0000256" key="1">
    <source>
        <dbReference type="SAM" id="SignalP"/>
    </source>
</evidence>
<feature type="signal peptide" evidence="1">
    <location>
        <begin position="1"/>
        <end position="32"/>
    </location>
</feature>
<proteinExistence type="predicted"/>
<dbReference type="InterPro" id="IPR035940">
    <property type="entry name" value="CAP_sf"/>
</dbReference>
<dbReference type="Proteomes" id="UP000549113">
    <property type="component" value="Unassembled WGS sequence"/>
</dbReference>
<reference evidence="3 4" key="1">
    <citation type="submission" date="2020-08" db="EMBL/GenBank/DDBJ databases">
        <title>Sequencing the genomes of 1000 actinobacteria strains.</title>
        <authorList>
            <person name="Klenk H.-P."/>
        </authorList>
    </citation>
    <scope>NUCLEOTIDE SEQUENCE [LARGE SCALE GENOMIC DNA]</scope>
    <source>
        <strain evidence="3 4">DSM 19600</strain>
    </source>
</reference>